<proteinExistence type="predicted"/>
<sequence length="64" mass="7236">MTSNYDTLEPSLRQDDSTLTNFKDMDSLFNTYLGQDYDINGAFQDGQGSLENFLQGSIDQWSGE</sequence>
<keyword evidence="2" id="KW-1185">Reference proteome</keyword>
<dbReference type="AlphaFoldDB" id="A0AAN8WMN2"/>
<accession>A0AAN8WMN2</accession>
<organism evidence="1 2">
    <name type="scientific">Halocaridina rubra</name>
    <name type="common">Hawaiian red shrimp</name>
    <dbReference type="NCBI Taxonomy" id="373956"/>
    <lineage>
        <taxon>Eukaryota</taxon>
        <taxon>Metazoa</taxon>
        <taxon>Ecdysozoa</taxon>
        <taxon>Arthropoda</taxon>
        <taxon>Crustacea</taxon>
        <taxon>Multicrustacea</taxon>
        <taxon>Malacostraca</taxon>
        <taxon>Eumalacostraca</taxon>
        <taxon>Eucarida</taxon>
        <taxon>Decapoda</taxon>
        <taxon>Pleocyemata</taxon>
        <taxon>Caridea</taxon>
        <taxon>Atyoidea</taxon>
        <taxon>Atyidae</taxon>
        <taxon>Halocaridina</taxon>
    </lineage>
</organism>
<evidence type="ECO:0000313" key="1">
    <source>
        <dbReference type="EMBL" id="KAK7068806.1"/>
    </source>
</evidence>
<feature type="non-terminal residue" evidence="1">
    <location>
        <position position="64"/>
    </location>
</feature>
<name>A0AAN8WMN2_HALRR</name>
<gene>
    <name evidence="1" type="ORF">SK128_020426</name>
</gene>
<dbReference type="EMBL" id="JAXCGZ010017117">
    <property type="protein sequence ID" value="KAK7068806.1"/>
    <property type="molecule type" value="Genomic_DNA"/>
</dbReference>
<evidence type="ECO:0000313" key="2">
    <source>
        <dbReference type="Proteomes" id="UP001381693"/>
    </source>
</evidence>
<dbReference type="Proteomes" id="UP001381693">
    <property type="component" value="Unassembled WGS sequence"/>
</dbReference>
<comment type="caution">
    <text evidence="1">The sequence shown here is derived from an EMBL/GenBank/DDBJ whole genome shotgun (WGS) entry which is preliminary data.</text>
</comment>
<reference evidence="1 2" key="1">
    <citation type="submission" date="2023-11" db="EMBL/GenBank/DDBJ databases">
        <title>Halocaridina rubra genome assembly.</title>
        <authorList>
            <person name="Smith C."/>
        </authorList>
    </citation>
    <scope>NUCLEOTIDE SEQUENCE [LARGE SCALE GENOMIC DNA]</scope>
    <source>
        <strain evidence="1">EP-1</strain>
        <tissue evidence="1">Whole</tissue>
    </source>
</reference>
<protein>
    <submittedName>
        <fullName evidence="1">Uncharacterized protein</fullName>
    </submittedName>
</protein>